<evidence type="ECO:0000313" key="2">
    <source>
        <dbReference type="Proteomes" id="UP001054945"/>
    </source>
</evidence>
<dbReference type="EMBL" id="BPLR01014366">
    <property type="protein sequence ID" value="GIY68334.1"/>
    <property type="molecule type" value="Genomic_DNA"/>
</dbReference>
<sequence length="117" mass="13251">MVYTINCAPTAAATQIHPLIPLLDFSSNSSSDQHLGALMDPQKSSAHPPFLRHKLFLIPIPFQRGRSLFCWTHGGNIFGMFHLFWGRSQNSASEGVEVFLRSFIRKKFVATLYLWNS</sequence>
<reference evidence="1 2" key="1">
    <citation type="submission" date="2021-06" db="EMBL/GenBank/DDBJ databases">
        <title>Caerostris extrusa draft genome.</title>
        <authorList>
            <person name="Kono N."/>
            <person name="Arakawa K."/>
        </authorList>
    </citation>
    <scope>NUCLEOTIDE SEQUENCE [LARGE SCALE GENOMIC DNA]</scope>
</reference>
<dbReference type="Proteomes" id="UP001054945">
    <property type="component" value="Unassembled WGS sequence"/>
</dbReference>
<dbReference type="AlphaFoldDB" id="A0AAV4VE99"/>
<keyword evidence="2" id="KW-1185">Reference proteome</keyword>
<evidence type="ECO:0000313" key="1">
    <source>
        <dbReference type="EMBL" id="GIY68334.1"/>
    </source>
</evidence>
<protein>
    <submittedName>
        <fullName evidence="1">Uncharacterized protein</fullName>
    </submittedName>
</protein>
<organism evidence="1 2">
    <name type="scientific">Caerostris extrusa</name>
    <name type="common">Bark spider</name>
    <name type="synonym">Caerostris bankana</name>
    <dbReference type="NCBI Taxonomy" id="172846"/>
    <lineage>
        <taxon>Eukaryota</taxon>
        <taxon>Metazoa</taxon>
        <taxon>Ecdysozoa</taxon>
        <taxon>Arthropoda</taxon>
        <taxon>Chelicerata</taxon>
        <taxon>Arachnida</taxon>
        <taxon>Araneae</taxon>
        <taxon>Araneomorphae</taxon>
        <taxon>Entelegynae</taxon>
        <taxon>Araneoidea</taxon>
        <taxon>Araneidae</taxon>
        <taxon>Caerostris</taxon>
    </lineage>
</organism>
<name>A0AAV4VE99_CAEEX</name>
<proteinExistence type="predicted"/>
<gene>
    <name evidence="1" type="ORF">CEXT_723001</name>
</gene>
<comment type="caution">
    <text evidence="1">The sequence shown here is derived from an EMBL/GenBank/DDBJ whole genome shotgun (WGS) entry which is preliminary data.</text>
</comment>
<accession>A0AAV4VE99</accession>